<dbReference type="Gene3D" id="6.10.250.360">
    <property type="match status" value="1"/>
</dbReference>
<dbReference type="EMBL" id="BMJT01000002">
    <property type="protein sequence ID" value="GGG16469.1"/>
    <property type="molecule type" value="Genomic_DNA"/>
</dbReference>
<evidence type="ECO:0000313" key="3">
    <source>
        <dbReference type="EMBL" id="GGG16469.1"/>
    </source>
</evidence>
<dbReference type="PANTHER" id="PTHR30204:SF96">
    <property type="entry name" value="CHROMOSOME-ANCHORING PROTEIN RACA"/>
    <property type="match status" value="1"/>
</dbReference>
<protein>
    <submittedName>
        <fullName evidence="3">MerR family transcriptional regulator</fullName>
    </submittedName>
</protein>
<evidence type="ECO:0000256" key="1">
    <source>
        <dbReference type="ARBA" id="ARBA00023125"/>
    </source>
</evidence>
<sequence>MYTIGEFSKKTGLTIRALRFYDEKKVLLPAHVSDTGRRFYDDNNIITAQKIMAFKYLDFSLEEIKTLLHEDQRSIIDSLRYQKALFEKKRMQVEGIIMKLEYAIEIGERTNIVDIPIFISVIHNLLKDDEQKAMFYSVYPKELVDKIYRYTDPNIVELNIAYMNIAKRIKQAFHTPLPDEELYTLFTELIQVIPQDLLKELIEYEEKLKEHGDLFDNESLFPSPLTPEEELWFASEMERLNITLITED</sequence>
<dbReference type="RefSeq" id="WP_188613774.1">
    <property type="nucleotide sequence ID" value="NZ_BMJT01000002.1"/>
</dbReference>
<dbReference type="InterPro" id="IPR047057">
    <property type="entry name" value="MerR_fam"/>
</dbReference>
<dbReference type="GO" id="GO:0003700">
    <property type="term" value="F:DNA-binding transcription factor activity"/>
    <property type="evidence" value="ECO:0007669"/>
    <property type="project" value="InterPro"/>
</dbReference>
<comment type="caution">
    <text evidence="3">The sequence shown here is derived from an EMBL/GenBank/DDBJ whole genome shotgun (WGS) entry which is preliminary data.</text>
</comment>
<reference evidence="3" key="2">
    <citation type="submission" date="2020-09" db="EMBL/GenBank/DDBJ databases">
        <authorList>
            <person name="Sun Q."/>
            <person name="Zhou Y."/>
        </authorList>
    </citation>
    <scope>NUCLEOTIDE SEQUENCE</scope>
    <source>
        <strain evidence="3">CGMCC 1.15760</strain>
    </source>
</reference>
<dbReference type="PANTHER" id="PTHR30204">
    <property type="entry name" value="REDOX-CYCLING DRUG-SENSING TRANSCRIPTIONAL ACTIVATOR SOXR"/>
    <property type="match status" value="1"/>
</dbReference>
<dbReference type="SMART" id="SM00422">
    <property type="entry name" value="HTH_MERR"/>
    <property type="match status" value="1"/>
</dbReference>
<gene>
    <name evidence="3" type="ORF">GCM10007425_08530</name>
</gene>
<accession>A0A917G0I5</accession>
<dbReference type="Proteomes" id="UP000616608">
    <property type="component" value="Unassembled WGS sequence"/>
</dbReference>
<keyword evidence="4" id="KW-1185">Reference proteome</keyword>
<proteinExistence type="predicted"/>
<dbReference type="CDD" id="cd01106">
    <property type="entry name" value="HTH_TipAL-Mta"/>
    <property type="match status" value="1"/>
</dbReference>
<evidence type="ECO:0000259" key="2">
    <source>
        <dbReference type="PROSITE" id="PS50937"/>
    </source>
</evidence>
<feature type="domain" description="HTH merR-type" evidence="2">
    <location>
        <begin position="1"/>
        <end position="70"/>
    </location>
</feature>
<keyword evidence="1" id="KW-0238">DNA-binding</keyword>
<dbReference type="Pfam" id="PF13411">
    <property type="entry name" value="MerR_1"/>
    <property type="match status" value="1"/>
</dbReference>
<organism evidence="3 4">
    <name type="scientific">Lysinibacillus alkalisoli</name>
    <dbReference type="NCBI Taxonomy" id="1911548"/>
    <lineage>
        <taxon>Bacteria</taxon>
        <taxon>Bacillati</taxon>
        <taxon>Bacillota</taxon>
        <taxon>Bacilli</taxon>
        <taxon>Bacillales</taxon>
        <taxon>Bacillaceae</taxon>
        <taxon>Lysinibacillus</taxon>
    </lineage>
</organism>
<evidence type="ECO:0000313" key="4">
    <source>
        <dbReference type="Proteomes" id="UP000616608"/>
    </source>
</evidence>
<dbReference type="Gene3D" id="1.10.1660.10">
    <property type="match status" value="1"/>
</dbReference>
<dbReference type="InterPro" id="IPR000551">
    <property type="entry name" value="MerR-type_HTH_dom"/>
</dbReference>
<dbReference type="GO" id="GO:0003677">
    <property type="term" value="F:DNA binding"/>
    <property type="evidence" value="ECO:0007669"/>
    <property type="project" value="UniProtKB-KW"/>
</dbReference>
<dbReference type="SUPFAM" id="SSF46955">
    <property type="entry name" value="Putative DNA-binding domain"/>
    <property type="match status" value="1"/>
</dbReference>
<dbReference type="PROSITE" id="PS50937">
    <property type="entry name" value="HTH_MERR_2"/>
    <property type="match status" value="1"/>
</dbReference>
<name>A0A917G0I5_9BACI</name>
<reference evidence="3" key="1">
    <citation type="journal article" date="2014" name="Int. J. Syst. Evol. Microbiol.">
        <title>Complete genome sequence of Corynebacterium casei LMG S-19264T (=DSM 44701T), isolated from a smear-ripened cheese.</title>
        <authorList>
            <consortium name="US DOE Joint Genome Institute (JGI-PGF)"/>
            <person name="Walter F."/>
            <person name="Albersmeier A."/>
            <person name="Kalinowski J."/>
            <person name="Ruckert C."/>
        </authorList>
    </citation>
    <scope>NUCLEOTIDE SEQUENCE</scope>
    <source>
        <strain evidence="3">CGMCC 1.15760</strain>
    </source>
</reference>
<dbReference type="InterPro" id="IPR009061">
    <property type="entry name" value="DNA-bd_dom_put_sf"/>
</dbReference>
<dbReference type="AlphaFoldDB" id="A0A917G0I5"/>